<organism evidence="3 4">
    <name type="scientific">Tetradesmus obliquus</name>
    <name type="common">Green alga</name>
    <name type="synonym">Acutodesmus obliquus</name>
    <dbReference type="NCBI Taxonomy" id="3088"/>
    <lineage>
        <taxon>Eukaryota</taxon>
        <taxon>Viridiplantae</taxon>
        <taxon>Chlorophyta</taxon>
        <taxon>core chlorophytes</taxon>
        <taxon>Chlorophyceae</taxon>
        <taxon>CS clade</taxon>
        <taxon>Sphaeropleales</taxon>
        <taxon>Scenedesmaceae</taxon>
        <taxon>Tetradesmus</taxon>
    </lineage>
</organism>
<feature type="chain" id="PRO_5045229933" evidence="2">
    <location>
        <begin position="23"/>
        <end position="260"/>
    </location>
</feature>
<keyword evidence="1" id="KW-0472">Membrane</keyword>
<evidence type="ECO:0000256" key="2">
    <source>
        <dbReference type="SAM" id="SignalP"/>
    </source>
</evidence>
<sequence>MPLLLLALELLLAAAWPTAAAAAAPTVEVRLVFDGLGQTIFDSNDEWASAAAITDKLTASAEPPGYVFYSNLQRRGVPYEPTVFVDNTLLLQGSPALSSRSTALNPTTPADATSAHLITQGPESNNNMIGPLPRWIFIPIVILASLLALLALVGFGVLMWRGARAFKMCYNEEVKGRGQQQQQQQQGQFIVGGGSGAAAAADGLIEQPGGGYLPTQGALEKLNATFPNKTSSLPRGPDSWTYGHLRGVAVLAAAAPAGVS</sequence>
<evidence type="ECO:0000313" key="3">
    <source>
        <dbReference type="EMBL" id="WIA23939.1"/>
    </source>
</evidence>
<feature type="transmembrane region" description="Helical" evidence="1">
    <location>
        <begin position="135"/>
        <end position="158"/>
    </location>
</feature>
<keyword evidence="4" id="KW-1185">Reference proteome</keyword>
<evidence type="ECO:0000313" key="4">
    <source>
        <dbReference type="Proteomes" id="UP001244341"/>
    </source>
</evidence>
<feature type="signal peptide" evidence="2">
    <location>
        <begin position="1"/>
        <end position="22"/>
    </location>
</feature>
<reference evidence="3 4" key="1">
    <citation type="submission" date="2023-05" db="EMBL/GenBank/DDBJ databases">
        <title>A 100% complete, gapless, phased diploid assembly of the Scenedesmus obliquus UTEX 3031 genome.</title>
        <authorList>
            <person name="Biondi T.C."/>
            <person name="Hanschen E.R."/>
            <person name="Kwon T."/>
            <person name="Eng W."/>
            <person name="Kruse C.P.S."/>
            <person name="Koehler S.I."/>
            <person name="Kunde Y."/>
            <person name="Gleasner C.D."/>
            <person name="You Mak K.T."/>
            <person name="Polle J."/>
            <person name="Hovde B.T."/>
            <person name="Starkenburg S.R."/>
        </authorList>
    </citation>
    <scope>NUCLEOTIDE SEQUENCE [LARGE SCALE GENOMIC DNA]</scope>
    <source>
        <strain evidence="3 4">DOE0152z</strain>
    </source>
</reference>
<accession>A0ABY8URB2</accession>
<keyword evidence="2" id="KW-0732">Signal</keyword>
<proteinExistence type="predicted"/>
<keyword evidence="1" id="KW-0812">Transmembrane</keyword>
<name>A0ABY8URB2_TETOB</name>
<gene>
    <name evidence="3" type="ORF">OEZ85_013579</name>
</gene>
<dbReference type="EMBL" id="CP126224">
    <property type="protein sequence ID" value="WIA23939.1"/>
    <property type="molecule type" value="Genomic_DNA"/>
</dbReference>
<keyword evidence="1" id="KW-1133">Transmembrane helix</keyword>
<evidence type="ECO:0000256" key="1">
    <source>
        <dbReference type="SAM" id="Phobius"/>
    </source>
</evidence>
<dbReference type="Proteomes" id="UP001244341">
    <property type="component" value="Chromosome 17b"/>
</dbReference>
<protein>
    <submittedName>
        <fullName evidence="3">Uncharacterized protein</fullName>
    </submittedName>
</protein>